<name>A0A923RM47_9FIRM</name>
<evidence type="ECO:0000259" key="2">
    <source>
        <dbReference type="PROSITE" id="PS50943"/>
    </source>
</evidence>
<keyword evidence="4" id="KW-1185">Reference proteome</keyword>
<dbReference type="Pfam" id="PF01381">
    <property type="entry name" value="HTH_3"/>
    <property type="match status" value="1"/>
</dbReference>
<dbReference type="SMART" id="SM00530">
    <property type="entry name" value="HTH_XRE"/>
    <property type="match status" value="1"/>
</dbReference>
<gene>
    <name evidence="3" type="ORF">H8S44_04530</name>
</gene>
<dbReference type="SUPFAM" id="SSF47413">
    <property type="entry name" value="lambda repressor-like DNA-binding domains"/>
    <property type="match status" value="1"/>
</dbReference>
<dbReference type="Proteomes" id="UP000649345">
    <property type="component" value="Unassembled WGS sequence"/>
</dbReference>
<dbReference type="AlphaFoldDB" id="A0A923RM47"/>
<evidence type="ECO:0000313" key="3">
    <source>
        <dbReference type="EMBL" id="MBC5659036.1"/>
    </source>
</evidence>
<dbReference type="CDD" id="cd00093">
    <property type="entry name" value="HTH_XRE"/>
    <property type="match status" value="1"/>
</dbReference>
<accession>A0A923RM47</accession>
<keyword evidence="1" id="KW-0238">DNA-binding</keyword>
<dbReference type="GO" id="GO:0003677">
    <property type="term" value="F:DNA binding"/>
    <property type="evidence" value="ECO:0007669"/>
    <property type="project" value="UniProtKB-KW"/>
</dbReference>
<reference evidence="3" key="1">
    <citation type="submission" date="2020-08" db="EMBL/GenBank/DDBJ databases">
        <title>Genome public.</title>
        <authorList>
            <person name="Liu C."/>
            <person name="Sun Q."/>
        </authorList>
    </citation>
    <scope>NUCLEOTIDE SEQUENCE</scope>
    <source>
        <strain evidence="3">NSJ-68</strain>
    </source>
</reference>
<protein>
    <submittedName>
        <fullName evidence="3">Helix-turn-helix transcriptional regulator</fullName>
    </submittedName>
</protein>
<proteinExistence type="predicted"/>
<dbReference type="EMBL" id="JACOOR010000002">
    <property type="protein sequence ID" value="MBC5659036.1"/>
    <property type="molecule type" value="Genomic_DNA"/>
</dbReference>
<dbReference type="PANTHER" id="PTHR46558">
    <property type="entry name" value="TRACRIPTIONAL REGULATORY PROTEIN-RELATED-RELATED"/>
    <property type="match status" value="1"/>
</dbReference>
<dbReference type="PANTHER" id="PTHR46558:SF4">
    <property type="entry name" value="DNA-BIDING PHAGE PROTEIN"/>
    <property type="match status" value="1"/>
</dbReference>
<dbReference type="PROSITE" id="PS50943">
    <property type="entry name" value="HTH_CROC1"/>
    <property type="match status" value="1"/>
</dbReference>
<dbReference type="RefSeq" id="WP_186997530.1">
    <property type="nucleotide sequence ID" value="NZ_JACOOR010000002.1"/>
</dbReference>
<dbReference type="InterPro" id="IPR010982">
    <property type="entry name" value="Lambda_DNA-bd_dom_sf"/>
</dbReference>
<organism evidence="3 4">
    <name type="scientific">Anaerosacchariphilus hominis</name>
    <dbReference type="NCBI Taxonomy" id="2763017"/>
    <lineage>
        <taxon>Bacteria</taxon>
        <taxon>Bacillati</taxon>
        <taxon>Bacillota</taxon>
        <taxon>Clostridia</taxon>
        <taxon>Lachnospirales</taxon>
        <taxon>Lachnospiraceae</taxon>
        <taxon>Anaerosacchariphilus</taxon>
    </lineage>
</organism>
<comment type="caution">
    <text evidence="3">The sequence shown here is derived from an EMBL/GenBank/DDBJ whole genome shotgun (WGS) entry which is preliminary data.</text>
</comment>
<dbReference type="InterPro" id="IPR001387">
    <property type="entry name" value="Cro/C1-type_HTH"/>
</dbReference>
<feature type="domain" description="HTH cro/C1-type" evidence="2">
    <location>
        <begin position="66"/>
        <end position="120"/>
    </location>
</feature>
<dbReference type="Gene3D" id="1.10.260.40">
    <property type="entry name" value="lambda repressor-like DNA-binding domains"/>
    <property type="match status" value="1"/>
</dbReference>
<evidence type="ECO:0000256" key="1">
    <source>
        <dbReference type="ARBA" id="ARBA00023125"/>
    </source>
</evidence>
<evidence type="ECO:0000313" key="4">
    <source>
        <dbReference type="Proteomes" id="UP000649345"/>
    </source>
</evidence>
<sequence>MNRAHLIRAIVGWKDNEAPETQGTTGRKGLGVLCVSFITEKDEFLPTGFTRRGGSMYDYKKSGRRIAELRKIRGYTQETFAEKIALSWRSVADIERGYRGTSVDILMDMAETLGTSVDYLLFGESRTRGENGTELSDMEERIGRLPQMKKMLVRSMLQGMLDSLEKVEILEKVG</sequence>